<evidence type="ECO:0000313" key="2">
    <source>
        <dbReference type="Proteomes" id="UP000249723"/>
    </source>
</evidence>
<dbReference type="EMBL" id="FMWP01000014">
    <property type="protein sequence ID" value="SCZ89834.1"/>
    <property type="molecule type" value="Genomic_DNA"/>
</dbReference>
<name>A0A2X0MDB3_9BASI</name>
<proteinExistence type="predicted"/>
<dbReference type="AlphaFoldDB" id="A0A2X0MDB3"/>
<keyword evidence="2" id="KW-1185">Reference proteome</keyword>
<accession>A0A2X0MDB3</accession>
<organism evidence="1 2">
    <name type="scientific">Microbotryum saponariae</name>
    <dbReference type="NCBI Taxonomy" id="289078"/>
    <lineage>
        <taxon>Eukaryota</taxon>
        <taxon>Fungi</taxon>
        <taxon>Dikarya</taxon>
        <taxon>Basidiomycota</taxon>
        <taxon>Pucciniomycotina</taxon>
        <taxon>Microbotryomycetes</taxon>
        <taxon>Microbotryales</taxon>
        <taxon>Microbotryaceae</taxon>
        <taxon>Microbotryum</taxon>
    </lineage>
</organism>
<evidence type="ECO:0000313" key="1">
    <source>
        <dbReference type="EMBL" id="SCZ89834.1"/>
    </source>
</evidence>
<sequence length="55" mass="6402">MAYLAPSRRHPIQALLCSKWTSILSTRRRKRDLGENWMCTSGRVGGKDEERAKRQ</sequence>
<gene>
    <name evidence="1" type="ORF">BZ3500_MVSOF-1268-A1-R1_CHR1-3G01607</name>
</gene>
<reference evidence="2" key="1">
    <citation type="submission" date="2016-10" db="EMBL/GenBank/DDBJ databases">
        <authorList>
            <person name="Jeantristanb JTB J.-T."/>
            <person name="Ricardo R."/>
        </authorList>
    </citation>
    <scope>NUCLEOTIDE SEQUENCE [LARGE SCALE GENOMIC DNA]</scope>
</reference>
<protein>
    <submittedName>
        <fullName evidence="1">BZ3500_MvSof-1268-A1-R1_Chr1-3g01607 protein</fullName>
    </submittedName>
</protein>
<dbReference type="Proteomes" id="UP000249723">
    <property type="component" value="Unassembled WGS sequence"/>
</dbReference>